<dbReference type="AlphaFoldDB" id="A0A8J3PPV9"/>
<sequence>MASHERLTLRNVYLYLVCLITLVISIFAAVSLVRNAVELLYPAPAYYGAQVPGKDSGVSRAEQERQQRVALDAQRRDAVLGLVGSGTLLLISGPLYAYHWRRVQAERSSPE</sequence>
<evidence type="ECO:0000313" key="2">
    <source>
        <dbReference type="EMBL" id="GIG76323.1"/>
    </source>
</evidence>
<dbReference type="RefSeq" id="WP_168080003.1">
    <property type="nucleotide sequence ID" value="NZ_BAAAQJ010000046.1"/>
</dbReference>
<proteinExistence type="predicted"/>
<keyword evidence="1" id="KW-1133">Transmembrane helix</keyword>
<reference evidence="2" key="1">
    <citation type="submission" date="2021-01" db="EMBL/GenBank/DDBJ databases">
        <title>Whole genome shotgun sequence of Planosporangium flavigriseum NBRC 105377.</title>
        <authorList>
            <person name="Komaki H."/>
            <person name="Tamura T."/>
        </authorList>
    </citation>
    <scope>NUCLEOTIDE SEQUENCE</scope>
    <source>
        <strain evidence="2">NBRC 105377</strain>
    </source>
</reference>
<evidence type="ECO:0000256" key="1">
    <source>
        <dbReference type="SAM" id="Phobius"/>
    </source>
</evidence>
<dbReference type="Proteomes" id="UP000653674">
    <property type="component" value="Unassembled WGS sequence"/>
</dbReference>
<keyword evidence="3" id="KW-1185">Reference proteome</keyword>
<keyword evidence="1" id="KW-0472">Membrane</keyword>
<comment type="caution">
    <text evidence="2">The sequence shown here is derived from an EMBL/GenBank/DDBJ whole genome shotgun (WGS) entry which is preliminary data.</text>
</comment>
<keyword evidence="1" id="KW-0812">Transmembrane</keyword>
<gene>
    <name evidence="2" type="ORF">Pfl04_47270</name>
</gene>
<evidence type="ECO:0008006" key="4">
    <source>
        <dbReference type="Google" id="ProtNLM"/>
    </source>
</evidence>
<organism evidence="2 3">
    <name type="scientific">Planosporangium flavigriseum</name>
    <dbReference type="NCBI Taxonomy" id="373681"/>
    <lineage>
        <taxon>Bacteria</taxon>
        <taxon>Bacillati</taxon>
        <taxon>Actinomycetota</taxon>
        <taxon>Actinomycetes</taxon>
        <taxon>Micromonosporales</taxon>
        <taxon>Micromonosporaceae</taxon>
        <taxon>Planosporangium</taxon>
    </lineage>
</organism>
<feature type="transmembrane region" description="Helical" evidence="1">
    <location>
        <begin position="78"/>
        <end position="98"/>
    </location>
</feature>
<name>A0A8J3PPV9_9ACTN</name>
<accession>A0A8J3PPV9</accession>
<evidence type="ECO:0000313" key="3">
    <source>
        <dbReference type="Proteomes" id="UP000653674"/>
    </source>
</evidence>
<protein>
    <recommendedName>
        <fullName evidence="4">DUF5671 domain-containing protein</fullName>
    </recommendedName>
</protein>
<feature type="transmembrane region" description="Helical" evidence="1">
    <location>
        <begin position="12"/>
        <end position="33"/>
    </location>
</feature>
<dbReference type="EMBL" id="BONU01000051">
    <property type="protein sequence ID" value="GIG76323.1"/>
    <property type="molecule type" value="Genomic_DNA"/>
</dbReference>